<dbReference type="Proteomes" id="UP000001542">
    <property type="component" value="Unassembled WGS sequence"/>
</dbReference>
<evidence type="ECO:0000313" key="4">
    <source>
        <dbReference type="Proteomes" id="UP000001542"/>
    </source>
</evidence>
<dbReference type="PANTHER" id="PTHR16861:SF4">
    <property type="entry name" value="SH3 DOMAIN PROTEIN (AFU_ORTHOLOGUE AFUA_1G13610)"/>
    <property type="match status" value="1"/>
</dbReference>
<dbReference type="PANTHER" id="PTHR16861">
    <property type="entry name" value="GLYCOPROTEIN 38"/>
    <property type="match status" value="1"/>
</dbReference>
<sequence length="486" mass="52940">MSAAPFSTYFPGQEAEPASYSEHKNFVVGSGNIYVRASTFDGISDEGSGGAIFSATRIAIVLSKFVNCHSDVQGGAIAVYAVDNSPDRAFYCTQCVAIGCNTNDASNTNPDHQKGEFFYSHVYDSTTTNHASELSVTKCAEEVSDSCQRPLFFIEGKVTAKTINVSDCKNGWCSCMEVRTATLEDCKYMLISNCESKQVIIEFNQASGTFSYVTITKCGTTMVDTPFRYFTLTSSQILFDYISVYDCTSRQNDIFHSINGGQLSLNNVYLQPGFETSNITVQNTLESQTEFLTEFFDESERENVLIAETSSSTTTSSESPSTSTSSSESPSTSTTSSSEEKEQSQPQPQPEDPTPKPTEETPKPTEVTKSGGGGDSSKDGQILGMAKKNFIIMIVCVVVVVLIIIVVIVVLIIRKGKDVDSDKSDSDFNEADIAAISSPETNFPTETVVDDNNMFTTNQNMEDDPFKADFNKVDSESDTDLNTDDL</sequence>
<protein>
    <submittedName>
        <fullName evidence="3">Uncharacterized protein</fullName>
    </submittedName>
</protein>
<evidence type="ECO:0000313" key="3">
    <source>
        <dbReference type="EMBL" id="EAY09857.1"/>
    </source>
</evidence>
<keyword evidence="2" id="KW-1133">Transmembrane helix</keyword>
<reference evidence="3" key="2">
    <citation type="journal article" date="2007" name="Science">
        <title>Draft genome sequence of the sexually transmitted pathogen Trichomonas vaginalis.</title>
        <authorList>
            <person name="Carlton J.M."/>
            <person name="Hirt R.P."/>
            <person name="Silva J.C."/>
            <person name="Delcher A.L."/>
            <person name="Schatz M."/>
            <person name="Zhao Q."/>
            <person name="Wortman J.R."/>
            <person name="Bidwell S.L."/>
            <person name="Alsmark U.C.M."/>
            <person name="Besteiro S."/>
            <person name="Sicheritz-Ponten T."/>
            <person name="Noel C.J."/>
            <person name="Dacks J.B."/>
            <person name="Foster P.G."/>
            <person name="Simillion C."/>
            <person name="Van de Peer Y."/>
            <person name="Miranda-Saavedra D."/>
            <person name="Barton G.J."/>
            <person name="Westrop G.D."/>
            <person name="Mueller S."/>
            <person name="Dessi D."/>
            <person name="Fiori P.L."/>
            <person name="Ren Q."/>
            <person name="Paulsen I."/>
            <person name="Zhang H."/>
            <person name="Bastida-Corcuera F.D."/>
            <person name="Simoes-Barbosa A."/>
            <person name="Brown M.T."/>
            <person name="Hayes R.D."/>
            <person name="Mukherjee M."/>
            <person name="Okumura C.Y."/>
            <person name="Schneider R."/>
            <person name="Smith A.J."/>
            <person name="Vanacova S."/>
            <person name="Villalvazo M."/>
            <person name="Haas B.J."/>
            <person name="Pertea M."/>
            <person name="Feldblyum T.V."/>
            <person name="Utterback T.R."/>
            <person name="Shu C.L."/>
            <person name="Osoegawa K."/>
            <person name="de Jong P.J."/>
            <person name="Hrdy I."/>
            <person name="Horvathova L."/>
            <person name="Zubacova Z."/>
            <person name="Dolezal P."/>
            <person name="Malik S.B."/>
            <person name="Logsdon J.M. Jr."/>
            <person name="Henze K."/>
            <person name="Gupta A."/>
            <person name="Wang C.C."/>
            <person name="Dunne R.L."/>
            <person name="Upcroft J.A."/>
            <person name="Upcroft P."/>
            <person name="White O."/>
            <person name="Salzberg S.L."/>
            <person name="Tang P."/>
            <person name="Chiu C.-H."/>
            <person name="Lee Y.-S."/>
            <person name="Embley T.M."/>
            <person name="Coombs G.H."/>
            <person name="Mottram J.C."/>
            <person name="Tachezy J."/>
            <person name="Fraser-Liggett C.M."/>
            <person name="Johnson P.J."/>
        </authorList>
    </citation>
    <scope>NUCLEOTIDE SEQUENCE [LARGE SCALE GENOMIC DNA]</scope>
    <source>
        <strain evidence="3">G3</strain>
    </source>
</reference>
<dbReference type="VEuPathDB" id="TrichDB:TVAG_259380"/>
<dbReference type="EMBL" id="DS113349">
    <property type="protein sequence ID" value="EAY09857.1"/>
    <property type="molecule type" value="Genomic_DNA"/>
</dbReference>
<keyword evidence="2" id="KW-0812">Transmembrane</keyword>
<evidence type="ECO:0000256" key="2">
    <source>
        <dbReference type="SAM" id="Phobius"/>
    </source>
</evidence>
<feature type="compositionally biased region" description="Basic and acidic residues" evidence="1">
    <location>
        <begin position="464"/>
        <end position="475"/>
    </location>
</feature>
<gene>
    <name evidence="3" type="ORF">TVAG_259380</name>
</gene>
<feature type="region of interest" description="Disordered" evidence="1">
    <location>
        <begin position="458"/>
        <end position="486"/>
    </location>
</feature>
<proteinExistence type="predicted"/>
<evidence type="ECO:0000256" key="1">
    <source>
        <dbReference type="SAM" id="MobiDB-lite"/>
    </source>
</evidence>
<accession>A2EBY9</accession>
<feature type="compositionally biased region" description="Acidic residues" evidence="1">
    <location>
        <begin position="476"/>
        <end position="486"/>
    </location>
</feature>
<dbReference type="KEGG" id="tva:4767788"/>
<dbReference type="VEuPathDB" id="TrichDB:TVAGG3_0652350"/>
<reference evidence="3" key="1">
    <citation type="submission" date="2006-10" db="EMBL/GenBank/DDBJ databases">
        <authorList>
            <person name="Amadeo P."/>
            <person name="Zhao Q."/>
            <person name="Wortman J."/>
            <person name="Fraser-Liggett C."/>
            <person name="Carlton J."/>
        </authorList>
    </citation>
    <scope>NUCLEOTIDE SEQUENCE</scope>
    <source>
        <strain evidence="3">G3</strain>
    </source>
</reference>
<dbReference type="InParanoid" id="A2EBY9"/>
<keyword evidence="2" id="KW-0472">Membrane</keyword>
<dbReference type="RefSeq" id="XP_001322080.1">
    <property type="nucleotide sequence ID" value="XM_001322045.1"/>
</dbReference>
<organism evidence="3 4">
    <name type="scientific">Trichomonas vaginalis (strain ATCC PRA-98 / G3)</name>
    <dbReference type="NCBI Taxonomy" id="412133"/>
    <lineage>
        <taxon>Eukaryota</taxon>
        <taxon>Metamonada</taxon>
        <taxon>Parabasalia</taxon>
        <taxon>Trichomonadida</taxon>
        <taxon>Trichomonadidae</taxon>
        <taxon>Trichomonas</taxon>
    </lineage>
</organism>
<feature type="compositionally biased region" description="Basic and acidic residues" evidence="1">
    <location>
        <begin position="353"/>
        <end position="363"/>
    </location>
</feature>
<keyword evidence="4" id="KW-1185">Reference proteome</keyword>
<feature type="transmembrane region" description="Helical" evidence="2">
    <location>
        <begin position="390"/>
        <end position="413"/>
    </location>
</feature>
<feature type="compositionally biased region" description="Low complexity" evidence="1">
    <location>
        <begin position="308"/>
        <end position="337"/>
    </location>
</feature>
<feature type="region of interest" description="Disordered" evidence="1">
    <location>
        <begin position="307"/>
        <end position="379"/>
    </location>
</feature>
<name>A2EBY9_TRIV3</name>
<dbReference type="AlphaFoldDB" id="A2EBY9"/>